<dbReference type="InterPro" id="IPR017850">
    <property type="entry name" value="Alkaline_phosphatase_core_sf"/>
</dbReference>
<evidence type="ECO:0000256" key="1">
    <source>
        <dbReference type="ARBA" id="ARBA00004651"/>
    </source>
</evidence>
<dbReference type="PANTHER" id="PTHR47371">
    <property type="entry name" value="LIPOTEICHOIC ACID SYNTHASE"/>
    <property type="match status" value="1"/>
</dbReference>
<dbReference type="GO" id="GO:0005886">
    <property type="term" value="C:plasma membrane"/>
    <property type="evidence" value="ECO:0007669"/>
    <property type="project" value="UniProtKB-SubCell"/>
</dbReference>
<evidence type="ECO:0000256" key="4">
    <source>
        <dbReference type="ARBA" id="ARBA00022692"/>
    </source>
</evidence>
<evidence type="ECO:0000259" key="12">
    <source>
        <dbReference type="Pfam" id="PF00884"/>
    </source>
</evidence>
<proteinExistence type="inferred from homology"/>
<keyword evidence="9" id="KW-0464">Manganese</keyword>
<comment type="subcellular location">
    <subcellularLocation>
        <location evidence="1">Cell membrane</location>
        <topology evidence="1">Multi-pass membrane protein</topology>
    </subcellularLocation>
</comment>
<accession>A0A4P6USW0</accession>
<sequence length="631" mass="72991">MKSWKWPKYSILIIAILATWIKTAVVYRTSFEFDLENGMQEFILFINPLSFLLFAYGISLFFKTEKARNRWIVGMSIVLSIVLFANVAFYRFFNDFITLPVLFQTSNFGDLGTSVAEIIGFEDLLYFIDVFIILFAIKYIPKLGNLYTVRKEVRRAYFVLSLAVLFLNLGLAETERPQLLTRSFDRELLVKNIGTYNYHLYDIYIQSKSSAQRALADGSELVEVNNYVQANQAAVNEKMFGKYKGRNLIVIQLESLQNFVLQNDMNGYEVTPFLNSLIHDKDTYYFSNFYHQTGLGKTSDAEFILENSLFGLDRGAVFFTHSGNTFNSMSEKLGKNGYYTSVMHANNKSFWNRDMMYQSLKMQKFYDMTYYDVNDENSVNWGLKDIPFFEQSVELLAEQPQPFYTRMITLTNHFPFTLDEEDKIIPEYNSNSGTLNRYFQTVRYMDEALKVFFEQLKEKGLYDNSIIVMYGDHYGISENHNKAMAQYLGKDVITPYDTALLQSVPLFIHIPGSGDGQVIDKVGGQMDLRPTILHLLGIDTSNDMQLGADLFSDEHEDFVIFRDGRFVTDKYVYAQETCFDRATGEEVDIQGCKPYIERAQKELEYSDKIINGDLLRFYDEETGNLLSDAVK</sequence>
<evidence type="ECO:0000256" key="2">
    <source>
        <dbReference type="ARBA" id="ARBA00009983"/>
    </source>
</evidence>
<dbReference type="Proteomes" id="UP000291151">
    <property type="component" value="Chromosome"/>
</dbReference>
<keyword evidence="4 11" id="KW-0812">Transmembrane</keyword>
<keyword evidence="9" id="KW-0479">Metal-binding</keyword>
<dbReference type="Pfam" id="PF00884">
    <property type="entry name" value="Sulfatase"/>
    <property type="match status" value="1"/>
</dbReference>
<evidence type="ECO:0000256" key="7">
    <source>
        <dbReference type="PIRNR" id="PIRNR005091"/>
    </source>
</evidence>
<evidence type="ECO:0000256" key="10">
    <source>
        <dbReference type="PIRSR" id="PIRSR005091-3"/>
    </source>
</evidence>
<dbReference type="Gene3D" id="3.30.1120.170">
    <property type="match status" value="1"/>
</dbReference>
<feature type="binding site" evidence="10">
    <location>
        <position position="473"/>
    </location>
    <ligand>
        <name>Mn(2+)</name>
        <dbReference type="ChEBI" id="CHEBI:29035"/>
    </ligand>
</feature>
<feature type="binding site" evidence="10">
    <location>
        <position position="298"/>
    </location>
    <ligand>
        <name>Mn(2+)</name>
        <dbReference type="ChEBI" id="CHEBI:29035"/>
    </ligand>
</feature>
<feature type="active site" evidence="8">
    <location>
        <position position="298"/>
    </location>
</feature>
<evidence type="ECO:0000256" key="11">
    <source>
        <dbReference type="SAM" id="Phobius"/>
    </source>
</evidence>
<dbReference type="Gene3D" id="3.40.720.10">
    <property type="entry name" value="Alkaline Phosphatase, subunit A"/>
    <property type="match status" value="1"/>
</dbReference>
<keyword evidence="6 7" id="KW-0472">Membrane</keyword>
<keyword evidence="3 7" id="KW-1003">Cell membrane</keyword>
<feature type="transmembrane region" description="Helical" evidence="11">
    <location>
        <begin position="71"/>
        <end position="93"/>
    </location>
</feature>
<evidence type="ECO:0000256" key="8">
    <source>
        <dbReference type="PIRSR" id="PIRSR005091-1"/>
    </source>
</evidence>
<keyword evidence="14" id="KW-1185">Reference proteome</keyword>
<evidence type="ECO:0000256" key="6">
    <source>
        <dbReference type="ARBA" id="ARBA00023136"/>
    </source>
</evidence>
<dbReference type="EMBL" id="CP036528">
    <property type="protein sequence ID" value="QBK26233.1"/>
    <property type="molecule type" value="Genomic_DNA"/>
</dbReference>
<feature type="binding site" evidence="10">
    <location>
        <position position="254"/>
    </location>
    <ligand>
        <name>Mn(2+)</name>
        <dbReference type="ChEBI" id="CHEBI:29035"/>
    </ligand>
</feature>
<feature type="transmembrane region" description="Helical" evidence="11">
    <location>
        <begin position="124"/>
        <end position="141"/>
    </location>
</feature>
<dbReference type="InterPro" id="IPR000917">
    <property type="entry name" value="Sulfatase_N"/>
</dbReference>
<name>A0A4P6USW0_9BACL</name>
<evidence type="ECO:0000313" key="13">
    <source>
        <dbReference type="EMBL" id="QBK26233.1"/>
    </source>
</evidence>
<evidence type="ECO:0000313" key="14">
    <source>
        <dbReference type="Proteomes" id="UP000291151"/>
    </source>
</evidence>
<protein>
    <submittedName>
        <fullName evidence="13">LTA synthase family protein</fullName>
    </submittedName>
</protein>
<dbReference type="InterPro" id="IPR012160">
    <property type="entry name" value="LtaS-like"/>
</dbReference>
<organism evidence="13 14">
    <name type="scientific">Ureibacillus thermophilus</name>
    <dbReference type="NCBI Taxonomy" id="367743"/>
    <lineage>
        <taxon>Bacteria</taxon>
        <taxon>Bacillati</taxon>
        <taxon>Bacillota</taxon>
        <taxon>Bacilli</taxon>
        <taxon>Bacillales</taxon>
        <taxon>Caryophanaceae</taxon>
        <taxon>Ureibacillus</taxon>
    </lineage>
</organism>
<dbReference type="PANTHER" id="PTHR47371:SF1">
    <property type="entry name" value="LIPOTEICHOIC ACID SYNTHASE-LIKE YQGS"/>
    <property type="match status" value="1"/>
</dbReference>
<dbReference type="CDD" id="cd16015">
    <property type="entry name" value="LTA_synthase"/>
    <property type="match status" value="1"/>
</dbReference>
<dbReference type="SUPFAM" id="SSF53649">
    <property type="entry name" value="Alkaline phosphatase-like"/>
    <property type="match status" value="1"/>
</dbReference>
<evidence type="ECO:0000256" key="3">
    <source>
        <dbReference type="ARBA" id="ARBA00022475"/>
    </source>
</evidence>
<feature type="binding site" evidence="9">
    <location>
        <position position="413"/>
    </location>
    <ligand>
        <name>substrate</name>
    </ligand>
</feature>
<feature type="transmembrane region" description="Helical" evidence="11">
    <location>
        <begin position="153"/>
        <end position="172"/>
    </location>
</feature>
<gene>
    <name evidence="13" type="ORF">DKZ56_10385</name>
</gene>
<dbReference type="PIRSF" id="PIRSF005091">
    <property type="entry name" value="Mmb_sulf_HI1246"/>
    <property type="match status" value="1"/>
</dbReference>
<dbReference type="InterPro" id="IPR050448">
    <property type="entry name" value="OpgB/LTA_synthase_biosynth"/>
</dbReference>
<feature type="transmembrane region" description="Helical" evidence="11">
    <location>
        <begin position="42"/>
        <end position="62"/>
    </location>
</feature>
<feature type="domain" description="Sulfatase N-terminal" evidence="12">
    <location>
        <begin position="246"/>
        <end position="538"/>
    </location>
</feature>
<dbReference type="KEGG" id="uth:DKZ56_10385"/>
<feature type="binding site" evidence="10">
    <location>
        <position position="472"/>
    </location>
    <ligand>
        <name>Mn(2+)</name>
        <dbReference type="ChEBI" id="CHEBI:29035"/>
    </ligand>
</feature>
<keyword evidence="5 11" id="KW-1133">Transmembrane helix</keyword>
<evidence type="ECO:0000256" key="9">
    <source>
        <dbReference type="PIRSR" id="PIRSR005091-2"/>
    </source>
</evidence>
<reference evidence="13 14" key="1">
    <citation type="submission" date="2019-02" db="EMBL/GenBank/DDBJ databases">
        <title>Ureibacillus thermophilus.</title>
        <authorList>
            <person name="Sunny J.S."/>
            <person name="Natarajan A."/>
            <person name="Saleena L.M."/>
        </authorList>
    </citation>
    <scope>NUCLEOTIDE SEQUENCE [LARGE SCALE GENOMIC DNA]</scope>
    <source>
        <strain evidence="13 14">LM102</strain>
    </source>
</reference>
<evidence type="ECO:0000256" key="5">
    <source>
        <dbReference type="ARBA" id="ARBA00022989"/>
    </source>
</evidence>
<dbReference type="AlphaFoldDB" id="A0A4P6USW0"/>
<comment type="similarity">
    <text evidence="2 7">Belongs to the LTA synthase family.</text>
</comment>
<dbReference type="RefSeq" id="WP_208649923.1">
    <property type="nucleotide sequence ID" value="NZ_CP036528.1"/>
</dbReference>
<dbReference type="GO" id="GO:0046872">
    <property type="term" value="F:metal ion binding"/>
    <property type="evidence" value="ECO:0007669"/>
    <property type="project" value="UniProtKB-KW"/>
</dbReference>